<dbReference type="Gene3D" id="3.60.15.10">
    <property type="entry name" value="Ribonuclease Z/Hydroxyacylglutathione hydrolase-like"/>
    <property type="match status" value="1"/>
</dbReference>
<keyword evidence="3" id="KW-1185">Reference proteome</keyword>
<dbReference type="Pfam" id="PF12706">
    <property type="entry name" value="Lactamase_B_2"/>
    <property type="match status" value="1"/>
</dbReference>
<comment type="caution">
    <text evidence="2">The sequence shown here is derived from an EMBL/GenBank/DDBJ whole genome shotgun (WGS) entry which is preliminary data.</text>
</comment>
<reference evidence="3" key="1">
    <citation type="journal article" date="2019" name="Int. J. Syst. Evol. Microbiol.">
        <title>The Global Catalogue of Microorganisms (GCM) 10K type strain sequencing project: providing services to taxonomists for standard genome sequencing and annotation.</title>
        <authorList>
            <consortium name="The Broad Institute Genomics Platform"/>
            <consortium name="The Broad Institute Genome Sequencing Center for Infectious Disease"/>
            <person name="Wu L."/>
            <person name="Ma J."/>
        </authorList>
    </citation>
    <scope>NUCLEOTIDE SEQUENCE [LARGE SCALE GENOMIC DNA]</scope>
    <source>
        <strain evidence="3">KLKA75</strain>
    </source>
</reference>
<dbReference type="PANTHER" id="PTHR43546">
    <property type="entry name" value="UPF0173 METAL-DEPENDENT HYDROLASE MJ1163-RELATED"/>
    <property type="match status" value="1"/>
</dbReference>
<sequence length="502" mass="53892">MRSLDPHVALAVGYDDRTPFGSPVTTRPSGSVREVYRPVIEHARRHGLDAVVAAGPELLREVVGSRAFAGIARRAGREWRLREEVLYPDPQLARPRLLSFEHRKDGRRFQASVDADAWPEVHALIASLATPGGGPSGSVAGSARSRALLDVLVKTGMVGGDGVPSESAGVLGRSQVSFVGHNTVVVRSGATRLAIDPFQFSRSPRYPAAYQPLGLAEHGRVDAVLITHSHPDHFDAASLLRLPPGTRMIVPDAGPETLLCADMAARLRELGFTDVTALGWGSSVRIGDARVHALPFYGEQPTDETTLHPDVRNGGNTYVVEAADFSAAFVSDSGRDAAGDVRSVASRWHAEHGPVDLVFSGYRGWITYPVQLLFSSVGSYLPFVPPDLWGARSRLMNGPDEAIDLAERWGAKYLFPYGDGGAPWYWSAGLGPRLDGTGTEDADFDPFPERVADAAGRRIRLPGGLGGRSPVEVVVLRPGDALTGFPESFEVVRAPGHAWPFG</sequence>
<dbReference type="EMBL" id="JBHSIT010000001">
    <property type="protein sequence ID" value="MFC4905715.1"/>
    <property type="molecule type" value="Genomic_DNA"/>
</dbReference>
<evidence type="ECO:0000313" key="2">
    <source>
        <dbReference type="EMBL" id="MFC4905715.1"/>
    </source>
</evidence>
<dbReference type="InterPro" id="IPR001279">
    <property type="entry name" value="Metallo-B-lactamas"/>
</dbReference>
<dbReference type="InterPro" id="IPR050114">
    <property type="entry name" value="UPF0173_UPF0282_UlaG_hydrolase"/>
</dbReference>
<dbReference type="SUPFAM" id="SSF56281">
    <property type="entry name" value="Metallo-hydrolase/oxidoreductase"/>
    <property type="match status" value="1"/>
</dbReference>
<dbReference type="RefSeq" id="WP_378251459.1">
    <property type="nucleotide sequence ID" value="NZ_JBHSIT010000001.1"/>
</dbReference>
<feature type="domain" description="Metallo-beta-lactamase" evidence="1">
    <location>
        <begin position="191"/>
        <end position="362"/>
    </location>
</feature>
<protein>
    <submittedName>
        <fullName evidence="2">MBL fold metallo-hydrolase</fullName>
    </submittedName>
</protein>
<accession>A0ABV9TR51</accession>
<dbReference type="InterPro" id="IPR036866">
    <property type="entry name" value="RibonucZ/Hydroxyglut_hydro"/>
</dbReference>
<dbReference type="PANTHER" id="PTHR43546:SF8">
    <property type="entry name" value="METALLO-BETA-LACTAMASE DOMAIN-CONTAINING PROTEIN"/>
    <property type="match status" value="1"/>
</dbReference>
<evidence type="ECO:0000259" key="1">
    <source>
        <dbReference type="Pfam" id="PF12706"/>
    </source>
</evidence>
<evidence type="ECO:0000313" key="3">
    <source>
        <dbReference type="Proteomes" id="UP001595872"/>
    </source>
</evidence>
<proteinExistence type="predicted"/>
<gene>
    <name evidence="2" type="ORF">ACFPCY_00150</name>
</gene>
<name>A0ABV9TR51_9ACTN</name>
<dbReference type="Proteomes" id="UP001595872">
    <property type="component" value="Unassembled WGS sequence"/>
</dbReference>
<organism evidence="2 3">
    <name type="scientific">Actinomadura gamaensis</name>
    <dbReference type="NCBI Taxonomy" id="1763541"/>
    <lineage>
        <taxon>Bacteria</taxon>
        <taxon>Bacillati</taxon>
        <taxon>Actinomycetota</taxon>
        <taxon>Actinomycetes</taxon>
        <taxon>Streptosporangiales</taxon>
        <taxon>Thermomonosporaceae</taxon>
        <taxon>Actinomadura</taxon>
    </lineage>
</organism>